<accession>A0A0S4QEA0</accession>
<dbReference type="InterPro" id="IPR003362">
    <property type="entry name" value="Bact_transf"/>
</dbReference>
<evidence type="ECO:0000313" key="5">
    <source>
        <dbReference type="Proteomes" id="UP000198802"/>
    </source>
</evidence>
<keyword evidence="4" id="KW-0808">Transferase</keyword>
<dbReference type="PANTHER" id="PTHR30576">
    <property type="entry name" value="COLANIC BIOSYNTHESIS UDP-GLUCOSE LIPID CARRIER TRANSFERASE"/>
    <property type="match status" value="1"/>
</dbReference>
<proteinExistence type="inferred from homology"/>
<dbReference type="GO" id="GO:0016780">
    <property type="term" value="F:phosphotransferase activity, for other substituted phosphate groups"/>
    <property type="evidence" value="ECO:0007669"/>
    <property type="project" value="TreeGrafter"/>
</dbReference>
<dbReference type="AlphaFoldDB" id="A0A0S4QEA0"/>
<gene>
    <name evidence="4" type="ORF">Ga0074812_101291</name>
</gene>
<evidence type="ECO:0000313" key="4">
    <source>
        <dbReference type="EMBL" id="CUU53793.1"/>
    </source>
</evidence>
<dbReference type="Pfam" id="PF02397">
    <property type="entry name" value="Bac_transf"/>
    <property type="match status" value="1"/>
</dbReference>
<protein>
    <submittedName>
        <fullName evidence="4">Sugar transferase involved in LPS biosynthesis (Colanic, teichoic acid)</fullName>
    </submittedName>
</protein>
<comment type="similarity">
    <text evidence="1">Belongs to the bacterial sugar transferase family.</text>
</comment>
<dbReference type="PANTHER" id="PTHR30576:SF0">
    <property type="entry name" value="UNDECAPRENYL-PHOSPHATE N-ACETYLGALACTOSAMINYL 1-PHOSPHATE TRANSFERASE-RELATED"/>
    <property type="match status" value="1"/>
</dbReference>
<dbReference type="Proteomes" id="UP000198802">
    <property type="component" value="Unassembled WGS sequence"/>
</dbReference>
<feature type="region of interest" description="Disordered" evidence="2">
    <location>
        <begin position="188"/>
        <end position="230"/>
    </location>
</feature>
<evidence type="ECO:0000256" key="2">
    <source>
        <dbReference type="SAM" id="MobiDB-lite"/>
    </source>
</evidence>
<feature type="domain" description="Bacterial sugar transferase" evidence="3">
    <location>
        <begin position="2"/>
        <end position="160"/>
    </location>
</feature>
<evidence type="ECO:0000256" key="1">
    <source>
        <dbReference type="ARBA" id="ARBA00006464"/>
    </source>
</evidence>
<evidence type="ECO:0000259" key="3">
    <source>
        <dbReference type="Pfam" id="PF02397"/>
    </source>
</evidence>
<organism evidence="4 5">
    <name type="scientific">Parafrankia irregularis</name>
    <dbReference type="NCBI Taxonomy" id="795642"/>
    <lineage>
        <taxon>Bacteria</taxon>
        <taxon>Bacillati</taxon>
        <taxon>Actinomycetota</taxon>
        <taxon>Actinomycetes</taxon>
        <taxon>Frankiales</taxon>
        <taxon>Frankiaceae</taxon>
        <taxon>Parafrankia</taxon>
    </lineage>
</organism>
<name>A0A0S4QEA0_9ACTN</name>
<sequence length="230" mass="24866">MPVLTFAAAAIKVDDGGPVLFRQERVGVAGEPFTMLKLRTMTVGTEQAGLGLLAGRNDPRTTRVGRVLRRASIDELPQLFNVLAGQMSLVGPRPTVRSQVDRYSARQMGRLRAHPGIAGWAQVNGRNQICWDRRIELDLWYIDNWSLRLDLVILWRALLTAVAGAGTYGADGVTQDFGSCQGEGGCRCGQAAGSHPRRRRGHPRTVAPLSADRTGDGQHPPPRVLAGGVA</sequence>
<dbReference type="EMBL" id="FAOZ01000001">
    <property type="protein sequence ID" value="CUU53793.1"/>
    <property type="molecule type" value="Genomic_DNA"/>
</dbReference>
<keyword evidence="5" id="KW-1185">Reference proteome</keyword>
<reference evidence="5" key="1">
    <citation type="submission" date="2015-11" db="EMBL/GenBank/DDBJ databases">
        <authorList>
            <person name="Varghese N."/>
        </authorList>
    </citation>
    <scope>NUCLEOTIDE SEQUENCE [LARGE SCALE GENOMIC DNA]</scope>
    <source>
        <strain evidence="5">DSM 45899</strain>
    </source>
</reference>